<name>A0A4S4DN76_CAMSN</name>
<dbReference type="EMBL" id="SDRB02010760">
    <property type="protein sequence ID" value="THG04472.1"/>
    <property type="molecule type" value="Genomic_DNA"/>
</dbReference>
<dbReference type="AlphaFoldDB" id="A0A4S4DN76"/>
<sequence>MLDTPKHHLNDMGNCMLVVDLFRNQPTTTQLHATSGYDIQSGVHDPFVDCVSAMRLYKRMRAQDHHVVEAGLGTSFAAQHVQNSSTNVFDSWKSKELESMTPDELFQISKPNYKCWCLDSRQELHV</sequence>
<reference evidence="1 2" key="1">
    <citation type="journal article" date="2018" name="Proc. Natl. Acad. Sci. U.S.A.">
        <title>Draft genome sequence of Camellia sinensis var. sinensis provides insights into the evolution of the tea genome and tea quality.</title>
        <authorList>
            <person name="Wei C."/>
            <person name="Yang H."/>
            <person name="Wang S."/>
            <person name="Zhao J."/>
            <person name="Liu C."/>
            <person name="Gao L."/>
            <person name="Xia E."/>
            <person name="Lu Y."/>
            <person name="Tai Y."/>
            <person name="She G."/>
            <person name="Sun J."/>
            <person name="Cao H."/>
            <person name="Tong W."/>
            <person name="Gao Q."/>
            <person name="Li Y."/>
            <person name="Deng W."/>
            <person name="Jiang X."/>
            <person name="Wang W."/>
            <person name="Chen Q."/>
            <person name="Zhang S."/>
            <person name="Li H."/>
            <person name="Wu J."/>
            <person name="Wang P."/>
            <person name="Li P."/>
            <person name="Shi C."/>
            <person name="Zheng F."/>
            <person name="Jian J."/>
            <person name="Huang B."/>
            <person name="Shan D."/>
            <person name="Shi M."/>
            <person name="Fang C."/>
            <person name="Yue Y."/>
            <person name="Li F."/>
            <person name="Li D."/>
            <person name="Wei S."/>
            <person name="Han B."/>
            <person name="Jiang C."/>
            <person name="Yin Y."/>
            <person name="Xia T."/>
            <person name="Zhang Z."/>
            <person name="Bennetzen J.L."/>
            <person name="Zhao S."/>
            <person name="Wan X."/>
        </authorList>
    </citation>
    <scope>NUCLEOTIDE SEQUENCE [LARGE SCALE GENOMIC DNA]</scope>
    <source>
        <strain evidence="2">cv. Shuchazao</strain>
        <tissue evidence="1">Leaf</tissue>
    </source>
</reference>
<protein>
    <recommendedName>
        <fullName evidence="3">Exonuclease domain-containing protein</fullName>
    </recommendedName>
</protein>
<evidence type="ECO:0000313" key="1">
    <source>
        <dbReference type="EMBL" id="THG04472.1"/>
    </source>
</evidence>
<organism evidence="1 2">
    <name type="scientific">Camellia sinensis var. sinensis</name>
    <name type="common">China tea</name>
    <dbReference type="NCBI Taxonomy" id="542762"/>
    <lineage>
        <taxon>Eukaryota</taxon>
        <taxon>Viridiplantae</taxon>
        <taxon>Streptophyta</taxon>
        <taxon>Embryophyta</taxon>
        <taxon>Tracheophyta</taxon>
        <taxon>Spermatophyta</taxon>
        <taxon>Magnoliopsida</taxon>
        <taxon>eudicotyledons</taxon>
        <taxon>Gunneridae</taxon>
        <taxon>Pentapetalae</taxon>
        <taxon>asterids</taxon>
        <taxon>Ericales</taxon>
        <taxon>Theaceae</taxon>
        <taxon>Camellia</taxon>
    </lineage>
</organism>
<proteinExistence type="predicted"/>
<evidence type="ECO:0008006" key="3">
    <source>
        <dbReference type="Google" id="ProtNLM"/>
    </source>
</evidence>
<comment type="caution">
    <text evidence="1">The sequence shown here is derived from an EMBL/GenBank/DDBJ whole genome shotgun (WGS) entry which is preliminary data.</text>
</comment>
<evidence type="ECO:0000313" key="2">
    <source>
        <dbReference type="Proteomes" id="UP000306102"/>
    </source>
</evidence>
<gene>
    <name evidence="1" type="ORF">TEA_022644</name>
</gene>
<dbReference type="STRING" id="542762.A0A4S4DN76"/>
<accession>A0A4S4DN76</accession>
<dbReference type="Proteomes" id="UP000306102">
    <property type="component" value="Unassembled WGS sequence"/>
</dbReference>
<keyword evidence="2" id="KW-1185">Reference proteome</keyword>